<feature type="non-terminal residue" evidence="13">
    <location>
        <position position="102"/>
    </location>
</feature>
<dbReference type="GeneID" id="20638765"/>
<comment type="catalytic activity">
    <reaction evidence="9">
        <text>N(4)-(alpha-D-Man-(1-&gt;2)-alpha-D-Man-(1-&gt;2)-alpha-D-Man-(1-&gt;3)-[alpha-D-Man-(1-&gt;3)-[alpha-D-Man-(1-&gt;2)-alpha-D-Man-(1-&gt;6)]-alpha-D-Man-(1-&gt;6)]-beta-D-Man-(1-&gt;4)-beta-D-GlcNAc-(1-&gt;4)-beta-D-GlcNAc)-L-asparaginyl-[protein] (N-glucan mannose isomer 8A1,2,3B1,3) + 3 H2O = N(4)-(alpha-D-Man-(1-&gt;3)-[alpha-D-Man-(1-&gt;3)-[alpha-D-Man-(1-&gt;6)]-alpha-D-Man-(1-&gt;6)]-beta-D-Man-(1-&gt;4)-beta-D-GlcNAc-(1-&gt;4)-beta-D-GlcNAc)-L-asparaginyl-[protein] (N-glucan mannose isomer 5A1,2) + 3 beta-D-mannose</text>
        <dbReference type="Rhea" id="RHEA:56028"/>
        <dbReference type="Rhea" id="RHEA-COMP:14358"/>
        <dbReference type="Rhea" id="RHEA-COMP:14367"/>
        <dbReference type="ChEBI" id="CHEBI:15377"/>
        <dbReference type="ChEBI" id="CHEBI:28563"/>
        <dbReference type="ChEBI" id="CHEBI:59087"/>
        <dbReference type="ChEBI" id="CHEBI:60628"/>
        <dbReference type="EC" id="3.2.1.113"/>
    </reaction>
</comment>
<dbReference type="SMR" id="G4Z3D0"/>
<evidence type="ECO:0000256" key="7">
    <source>
        <dbReference type="ARBA" id="ARBA00022837"/>
    </source>
</evidence>
<keyword evidence="6" id="KW-0378">Hydrolase</keyword>
<evidence type="ECO:0000256" key="4">
    <source>
        <dbReference type="ARBA" id="ARBA00012238"/>
    </source>
</evidence>
<keyword evidence="8 11" id="KW-1015">Disulfide bond</keyword>
<evidence type="ECO:0000256" key="2">
    <source>
        <dbReference type="ARBA" id="ARBA00004922"/>
    </source>
</evidence>
<evidence type="ECO:0000313" key="13">
    <source>
        <dbReference type="EMBL" id="EGZ21493.1"/>
    </source>
</evidence>
<dbReference type="GO" id="GO:0004571">
    <property type="term" value="F:mannosyl-oligosaccharide 1,2-alpha-mannosidase activity"/>
    <property type="evidence" value="ECO:0007669"/>
    <property type="project" value="UniProtKB-EC"/>
</dbReference>
<evidence type="ECO:0000256" key="10">
    <source>
        <dbReference type="ARBA" id="ARBA00048605"/>
    </source>
</evidence>
<feature type="region of interest" description="Disordered" evidence="12">
    <location>
        <begin position="82"/>
        <end position="102"/>
    </location>
</feature>
<comment type="catalytic activity">
    <reaction evidence="10">
        <text>N(4)-(alpha-D-Man-(1-&gt;2)-alpha-D-Man-(1-&gt;2)-alpha-D-Man-(1-&gt;3)-[alpha-D-Man-(1-&gt;2)-alpha-D-Man-(1-&gt;3)-[alpha-D-Man-(1-&gt;2)-alpha-D-Man-(1-&gt;6)]-alpha-D-Man-(1-&gt;6)]-beta-D-Man-(1-&gt;4)-beta-D-GlcNAc-(1-&gt;4)-beta-D-GlcNAc)-L-asparaginyl-[protein] (N-glucan mannose isomer 9A1,2,3B1,2,3) + 4 H2O = N(4)-(alpha-D-Man-(1-&gt;3)-[alpha-D-Man-(1-&gt;3)-[alpha-D-Man-(1-&gt;6)]-alpha-D-Man-(1-&gt;6)]-beta-D-Man-(1-&gt;4)-beta-D-GlcNAc-(1-&gt;4)-beta-D-GlcNAc)-L-asparaginyl-[protein] (N-glucan mannose isomer 5A1,2) + 4 beta-D-mannose</text>
        <dbReference type="Rhea" id="RHEA:56008"/>
        <dbReference type="Rhea" id="RHEA-COMP:14356"/>
        <dbReference type="Rhea" id="RHEA-COMP:14367"/>
        <dbReference type="ChEBI" id="CHEBI:15377"/>
        <dbReference type="ChEBI" id="CHEBI:28563"/>
        <dbReference type="ChEBI" id="CHEBI:59087"/>
        <dbReference type="ChEBI" id="CHEBI:139493"/>
        <dbReference type="EC" id="3.2.1.113"/>
    </reaction>
</comment>
<evidence type="ECO:0000256" key="6">
    <source>
        <dbReference type="ARBA" id="ARBA00022801"/>
    </source>
</evidence>
<feature type="disulfide bond" evidence="11">
    <location>
        <begin position="6"/>
        <end position="35"/>
    </location>
</feature>
<name>G4Z3D0_PHYSP</name>
<dbReference type="InterPro" id="IPR001382">
    <property type="entry name" value="Glyco_hydro_47"/>
</dbReference>
<dbReference type="InterPro" id="IPR012341">
    <property type="entry name" value="6hp_glycosidase-like_sf"/>
</dbReference>
<dbReference type="GO" id="GO:0005783">
    <property type="term" value="C:endoplasmic reticulum"/>
    <property type="evidence" value="ECO:0007669"/>
    <property type="project" value="TreeGrafter"/>
</dbReference>
<dbReference type="GO" id="GO:0005975">
    <property type="term" value="P:carbohydrate metabolic process"/>
    <property type="evidence" value="ECO:0007669"/>
    <property type="project" value="InterPro"/>
</dbReference>
<keyword evidence="5" id="KW-0479">Metal-binding</keyword>
<dbReference type="InterPro" id="IPR050749">
    <property type="entry name" value="Glycosyl_Hydrolase_47"/>
</dbReference>
<sequence>MEHLTCFVPGMLVLGYTHGMPTSHLELAKELTETCVQMYLRSASHLSPEITQFVTETDPEGLQATNPELFTFPSHDYNILRPQTVESRNDPVSSYRRQNVPL</sequence>
<dbReference type="GO" id="GO:0016020">
    <property type="term" value="C:membrane"/>
    <property type="evidence" value="ECO:0007669"/>
    <property type="project" value="InterPro"/>
</dbReference>
<dbReference type="Pfam" id="PF01532">
    <property type="entry name" value="Glyco_hydro_47"/>
    <property type="match status" value="1"/>
</dbReference>
<reference evidence="13 14" key="1">
    <citation type="journal article" date="2006" name="Science">
        <title>Phytophthora genome sequences uncover evolutionary origins and mechanisms of pathogenesis.</title>
        <authorList>
            <person name="Tyler B.M."/>
            <person name="Tripathy S."/>
            <person name="Zhang X."/>
            <person name="Dehal P."/>
            <person name="Jiang R.H."/>
            <person name="Aerts A."/>
            <person name="Arredondo F.D."/>
            <person name="Baxter L."/>
            <person name="Bensasson D."/>
            <person name="Beynon J.L."/>
            <person name="Chapman J."/>
            <person name="Damasceno C.M."/>
            <person name="Dorrance A.E."/>
            <person name="Dou D."/>
            <person name="Dickerman A.W."/>
            <person name="Dubchak I.L."/>
            <person name="Garbelotto M."/>
            <person name="Gijzen M."/>
            <person name="Gordon S.G."/>
            <person name="Govers F."/>
            <person name="Grunwald N.J."/>
            <person name="Huang W."/>
            <person name="Ivors K.L."/>
            <person name="Jones R.W."/>
            <person name="Kamoun S."/>
            <person name="Krampis K."/>
            <person name="Lamour K.H."/>
            <person name="Lee M.K."/>
            <person name="McDonald W.H."/>
            <person name="Medina M."/>
            <person name="Meijer H.J."/>
            <person name="Nordberg E.K."/>
            <person name="Maclean D.J."/>
            <person name="Ospina-Giraldo M.D."/>
            <person name="Morris P.F."/>
            <person name="Phuntumart V."/>
            <person name="Putnam N.H."/>
            <person name="Rash S."/>
            <person name="Rose J.K."/>
            <person name="Sakihama Y."/>
            <person name="Salamov A.A."/>
            <person name="Savidor A."/>
            <person name="Scheuring C.F."/>
            <person name="Smith B.M."/>
            <person name="Sobral B.W."/>
            <person name="Terry A."/>
            <person name="Torto-Alalibo T.A."/>
            <person name="Win J."/>
            <person name="Xu Z."/>
            <person name="Zhang H."/>
            <person name="Grigoriev I.V."/>
            <person name="Rokhsar D.S."/>
            <person name="Boore J.L."/>
        </authorList>
    </citation>
    <scope>NUCLEOTIDE SEQUENCE [LARGE SCALE GENOMIC DNA]</scope>
    <source>
        <strain evidence="13 14">P6497</strain>
    </source>
</reference>
<organism evidence="13 14">
    <name type="scientific">Phytophthora sojae (strain P6497)</name>
    <name type="common">Soybean stem and root rot agent</name>
    <name type="synonym">Phytophthora megasperma f. sp. glycines</name>
    <dbReference type="NCBI Taxonomy" id="1094619"/>
    <lineage>
        <taxon>Eukaryota</taxon>
        <taxon>Sar</taxon>
        <taxon>Stramenopiles</taxon>
        <taxon>Oomycota</taxon>
        <taxon>Peronosporomycetes</taxon>
        <taxon>Peronosporales</taxon>
        <taxon>Peronosporaceae</taxon>
        <taxon>Phytophthora</taxon>
    </lineage>
</organism>
<evidence type="ECO:0000256" key="11">
    <source>
        <dbReference type="PIRSR" id="PIRSR601382-3"/>
    </source>
</evidence>
<evidence type="ECO:0000256" key="12">
    <source>
        <dbReference type="SAM" id="MobiDB-lite"/>
    </source>
</evidence>
<evidence type="ECO:0000256" key="8">
    <source>
        <dbReference type="ARBA" id="ARBA00023157"/>
    </source>
</evidence>
<keyword evidence="7" id="KW-0106">Calcium</keyword>
<comment type="pathway">
    <text evidence="2">Protein modification; protein glycosylation.</text>
</comment>
<keyword evidence="14" id="KW-1185">Reference proteome</keyword>
<proteinExistence type="inferred from homology"/>
<dbReference type="AlphaFoldDB" id="G4Z3D0"/>
<evidence type="ECO:0000256" key="5">
    <source>
        <dbReference type="ARBA" id="ARBA00022723"/>
    </source>
</evidence>
<dbReference type="EC" id="3.2.1.113" evidence="4"/>
<dbReference type="Gene3D" id="1.50.10.10">
    <property type="match status" value="1"/>
</dbReference>
<dbReference type="KEGG" id="psoj:PHYSODRAFT_256541"/>
<comment type="cofactor">
    <cofactor evidence="1">
        <name>Ca(2+)</name>
        <dbReference type="ChEBI" id="CHEBI:29108"/>
    </cofactor>
</comment>
<dbReference type="Proteomes" id="UP000002640">
    <property type="component" value="Unassembled WGS sequence"/>
</dbReference>
<dbReference type="EMBL" id="JH159153">
    <property type="protein sequence ID" value="EGZ21493.1"/>
    <property type="molecule type" value="Genomic_DNA"/>
</dbReference>
<gene>
    <name evidence="13" type="ORF">PHYSODRAFT_256541</name>
</gene>
<dbReference type="GO" id="GO:0005509">
    <property type="term" value="F:calcium ion binding"/>
    <property type="evidence" value="ECO:0007669"/>
    <property type="project" value="InterPro"/>
</dbReference>
<dbReference type="PANTHER" id="PTHR11742">
    <property type="entry name" value="MANNOSYL-OLIGOSACCHARIDE ALPHA-1,2-MANNOSIDASE-RELATED"/>
    <property type="match status" value="1"/>
</dbReference>
<feature type="compositionally biased region" description="Polar residues" evidence="12">
    <location>
        <begin position="84"/>
        <end position="102"/>
    </location>
</feature>
<dbReference type="InParanoid" id="G4Z3D0"/>
<evidence type="ECO:0000256" key="9">
    <source>
        <dbReference type="ARBA" id="ARBA00047669"/>
    </source>
</evidence>
<evidence type="ECO:0000256" key="3">
    <source>
        <dbReference type="ARBA" id="ARBA00007658"/>
    </source>
</evidence>
<dbReference type="SUPFAM" id="SSF48225">
    <property type="entry name" value="Seven-hairpin glycosidases"/>
    <property type="match status" value="1"/>
</dbReference>
<dbReference type="InterPro" id="IPR036026">
    <property type="entry name" value="Seven-hairpin_glycosidases"/>
</dbReference>
<evidence type="ECO:0000313" key="14">
    <source>
        <dbReference type="Proteomes" id="UP000002640"/>
    </source>
</evidence>
<dbReference type="PANTHER" id="PTHR11742:SF55">
    <property type="entry name" value="ENDOPLASMIC RETICULUM MANNOSYL-OLIGOSACCHARIDE 1,2-ALPHA-MANNOSIDASE"/>
    <property type="match status" value="1"/>
</dbReference>
<protein>
    <recommendedName>
        <fullName evidence="4">mannosyl-oligosaccharide 1,2-alpha-mannosidase</fullName>
        <ecNumber evidence="4">3.2.1.113</ecNumber>
    </recommendedName>
</protein>
<evidence type="ECO:0000256" key="1">
    <source>
        <dbReference type="ARBA" id="ARBA00001913"/>
    </source>
</evidence>
<dbReference type="RefSeq" id="XP_009524210.1">
    <property type="nucleotide sequence ID" value="XM_009525915.1"/>
</dbReference>
<comment type="similarity">
    <text evidence="3">Belongs to the glycosyl hydrolase 47 family.</text>
</comment>
<accession>G4Z3D0</accession>